<dbReference type="Gene3D" id="3.40.50.2000">
    <property type="entry name" value="Glycogen Phosphorylase B"/>
    <property type="match status" value="3"/>
</dbReference>
<evidence type="ECO:0000256" key="5">
    <source>
        <dbReference type="RuleBase" id="RU362057"/>
    </source>
</evidence>
<evidence type="ECO:0000256" key="3">
    <source>
        <dbReference type="ARBA" id="ARBA00022679"/>
    </source>
</evidence>
<dbReference type="SUPFAM" id="SSF53756">
    <property type="entry name" value="UDP-Glycosyltransferase/glycogen phosphorylase"/>
    <property type="match status" value="2"/>
</dbReference>
<keyword evidence="3 4" id="KW-0808">Transferase</keyword>
<evidence type="ECO:0000256" key="1">
    <source>
        <dbReference type="ARBA" id="ARBA00009995"/>
    </source>
</evidence>
<dbReference type="InterPro" id="IPR035595">
    <property type="entry name" value="UDP_glycos_trans_CS"/>
</dbReference>
<evidence type="ECO:0000256" key="4">
    <source>
        <dbReference type="RuleBase" id="RU003718"/>
    </source>
</evidence>
<dbReference type="InterPro" id="IPR002213">
    <property type="entry name" value="UDP_glucos_trans"/>
</dbReference>
<dbReference type="AlphaFoldDB" id="A0A2U1LTV8"/>
<dbReference type="Pfam" id="PF00201">
    <property type="entry name" value="UDPGT"/>
    <property type="match status" value="2"/>
</dbReference>
<dbReference type="Proteomes" id="UP000245207">
    <property type="component" value="Unassembled WGS sequence"/>
</dbReference>
<dbReference type="EMBL" id="PKPP01007795">
    <property type="protein sequence ID" value="PWA52421.1"/>
    <property type="molecule type" value="Genomic_DNA"/>
</dbReference>
<keyword evidence="7" id="KW-1185">Reference proteome</keyword>
<dbReference type="OrthoDB" id="5835829at2759"/>
<evidence type="ECO:0000256" key="2">
    <source>
        <dbReference type="ARBA" id="ARBA00022676"/>
    </source>
</evidence>
<name>A0A2U1LTV8_ARTAN</name>
<sequence>MANNNNHIVMFPYMAQGHIIPFLALSHQLEQKGYKITIVNTPLNIAKLRGTLPSSSTIRLLEIPFDPTNHNLPPHTENTDSLPPHKTIDLLIASTSLKPHFKNTLNNLVLYETKPLCVIADFFFGWAADVSHEFGIFHVIFSGSGAFGLACYYSSWMNLPHKNSVSGEFSFPDFEEAGKLQMSQLTPSLMSATGDDPWSNFQKNNMPLWANCDGFLFNSVENLDQIGLSYFRRKFKRPVWAVGPISLSVDKGIKSVENKFIQFLDSKPKSSVLYISFGSQNTISTSQMMQLALALDKSNVNFIWVVRPPIEFDINAEFKTEEWLPKNFKKKVEDENRGLIVEKWAPQVDILSHKSVGGFMSHCGWNSILESLICAVPLLGWPMAGEQFYNAIMMVEFVGVCVEVAREDENRGLIVEKWAPQVDILSHKSVGGFMSHCGWNSILESLICAVPLLGWPMAGEQFYNAIMMVEFVGVCVEVARGKMLRMKASEVKKMIEEAIRDDDGFKGTSVEAVEDFLKAPLLMKNIENKNIDLEDD</sequence>
<dbReference type="FunFam" id="3.40.50.2000:FF:000103">
    <property type="entry name" value="Glycosyltransferase"/>
    <property type="match status" value="1"/>
</dbReference>
<reference evidence="6 7" key="1">
    <citation type="journal article" date="2018" name="Mol. Plant">
        <title>The genome of Artemisia annua provides insight into the evolution of Asteraceae family and artemisinin biosynthesis.</title>
        <authorList>
            <person name="Shen Q."/>
            <person name="Zhang L."/>
            <person name="Liao Z."/>
            <person name="Wang S."/>
            <person name="Yan T."/>
            <person name="Shi P."/>
            <person name="Liu M."/>
            <person name="Fu X."/>
            <person name="Pan Q."/>
            <person name="Wang Y."/>
            <person name="Lv Z."/>
            <person name="Lu X."/>
            <person name="Zhang F."/>
            <person name="Jiang W."/>
            <person name="Ma Y."/>
            <person name="Chen M."/>
            <person name="Hao X."/>
            <person name="Li L."/>
            <person name="Tang Y."/>
            <person name="Lv G."/>
            <person name="Zhou Y."/>
            <person name="Sun X."/>
            <person name="Brodelius P.E."/>
            <person name="Rose J.K.C."/>
            <person name="Tang K."/>
        </authorList>
    </citation>
    <scope>NUCLEOTIDE SEQUENCE [LARGE SCALE GENOMIC DNA]</scope>
    <source>
        <strain evidence="7">cv. Huhao1</strain>
        <tissue evidence="6">Leaf</tissue>
    </source>
</reference>
<dbReference type="EC" id="2.4.1.-" evidence="5"/>
<dbReference type="GO" id="GO:0035251">
    <property type="term" value="F:UDP-glucosyltransferase activity"/>
    <property type="evidence" value="ECO:0007669"/>
    <property type="project" value="TreeGrafter"/>
</dbReference>
<keyword evidence="2 4" id="KW-0328">Glycosyltransferase</keyword>
<dbReference type="CDD" id="cd03784">
    <property type="entry name" value="GT1_Gtf-like"/>
    <property type="match status" value="1"/>
</dbReference>
<accession>A0A2U1LTV8</accession>
<proteinExistence type="inferred from homology"/>
<protein>
    <recommendedName>
        <fullName evidence="5">Glycosyltransferase</fullName>
        <ecNumber evidence="5">2.4.1.-</ecNumber>
    </recommendedName>
</protein>
<dbReference type="PANTHER" id="PTHR48047">
    <property type="entry name" value="GLYCOSYLTRANSFERASE"/>
    <property type="match status" value="1"/>
</dbReference>
<comment type="similarity">
    <text evidence="1 4">Belongs to the UDP-glycosyltransferase family.</text>
</comment>
<comment type="caution">
    <text evidence="6">The sequence shown here is derived from an EMBL/GenBank/DDBJ whole genome shotgun (WGS) entry which is preliminary data.</text>
</comment>
<evidence type="ECO:0000313" key="7">
    <source>
        <dbReference type="Proteomes" id="UP000245207"/>
    </source>
</evidence>
<dbReference type="PROSITE" id="PS00375">
    <property type="entry name" value="UDPGT"/>
    <property type="match status" value="2"/>
</dbReference>
<organism evidence="6 7">
    <name type="scientific">Artemisia annua</name>
    <name type="common">Sweet wormwood</name>
    <dbReference type="NCBI Taxonomy" id="35608"/>
    <lineage>
        <taxon>Eukaryota</taxon>
        <taxon>Viridiplantae</taxon>
        <taxon>Streptophyta</taxon>
        <taxon>Embryophyta</taxon>
        <taxon>Tracheophyta</taxon>
        <taxon>Spermatophyta</taxon>
        <taxon>Magnoliopsida</taxon>
        <taxon>eudicotyledons</taxon>
        <taxon>Gunneridae</taxon>
        <taxon>Pentapetalae</taxon>
        <taxon>asterids</taxon>
        <taxon>campanulids</taxon>
        <taxon>Asterales</taxon>
        <taxon>Asteraceae</taxon>
        <taxon>Asteroideae</taxon>
        <taxon>Anthemideae</taxon>
        <taxon>Artemisiinae</taxon>
        <taxon>Artemisia</taxon>
    </lineage>
</organism>
<dbReference type="FunFam" id="3.40.50.2000:FF:000064">
    <property type="entry name" value="Glycosyltransferase"/>
    <property type="match status" value="1"/>
</dbReference>
<gene>
    <name evidence="6" type="ORF">CTI12_AA455060</name>
</gene>
<evidence type="ECO:0000313" key="6">
    <source>
        <dbReference type="EMBL" id="PWA52421.1"/>
    </source>
</evidence>
<dbReference type="PANTHER" id="PTHR48047:SF61">
    <property type="entry name" value="OS04G0273600 PROTEIN"/>
    <property type="match status" value="1"/>
</dbReference>